<feature type="transmembrane region" description="Helical" evidence="6">
    <location>
        <begin position="43"/>
        <end position="67"/>
    </location>
</feature>
<organism evidence="8 9">
    <name type="scientific">Rivibacter subsaxonicus</name>
    <dbReference type="NCBI Taxonomy" id="457575"/>
    <lineage>
        <taxon>Bacteria</taxon>
        <taxon>Pseudomonadati</taxon>
        <taxon>Pseudomonadota</taxon>
        <taxon>Betaproteobacteria</taxon>
        <taxon>Burkholderiales</taxon>
        <taxon>Rivibacter</taxon>
    </lineage>
</organism>
<comment type="subcellular location">
    <subcellularLocation>
        <location evidence="1">Cell membrane</location>
        <topology evidence="1">Multi-pass membrane protein</topology>
    </subcellularLocation>
</comment>
<gene>
    <name evidence="8" type="ORF">EV670_3183</name>
</gene>
<dbReference type="PROSITE" id="PS50850">
    <property type="entry name" value="MFS"/>
    <property type="match status" value="1"/>
</dbReference>
<dbReference type="Proteomes" id="UP000293671">
    <property type="component" value="Unassembled WGS sequence"/>
</dbReference>
<protein>
    <submittedName>
        <fullName evidence="8">Putative MFS family arabinose efflux permease</fullName>
    </submittedName>
</protein>
<evidence type="ECO:0000256" key="6">
    <source>
        <dbReference type="SAM" id="Phobius"/>
    </source>
</evidence>
<dbReference type="RefSeq" id="WP_242617012.1">
    <property type="nucleotide sequence ID" value="NZ_SHKP01000008.1"/>
</dbReference>
<dbReference type="InterPro" id="IPR011701">
    <property type="entry name" value="MFS"/>
</dbReference>
<dbReference type="SUPFAM" id="SSF103473">
    <property type="entry name" value="MFS general substrate transporter"/>
    <property type="match status" value="1"/>
</dbReference>
<dbReference type="InterPro" id="IPR036259">
    <property type="entry name" value="MFS_trans_sf"/>
</dbReference>
<evidence type="ECO:0000313" key="8">
    <source>
        <dbReference type="EMBL" id="RZT93633.1"/>
    </source>
</evidence>
<evidence type="ECO:0000259" key="7">
    <source>
        <dbReference type="PROSITE" id="PS50850"/>
    </source>
</evidence>
<feature type="transmembrane region" description="Helical" evidence="6">
    <location>
        <begin position="12"/>
        <end position="31"/>
    </location>
</feature>
<reference evidence="8 9" key="1">
    <citation type="submission" date="2019-02" db="EMBL/GenBank/DDBJ databases">
        <title>Genomic Encyclopedia of Type Strains, Phase IV (KMG-IV): sequencing the most valuable type-strain genomes for metagenomic binning, comparative biology and taxonomic classification.</title>
        <authorList>
            <person name="Goeker M."/>
        </authorList>
    </citation>
    <scope>NUCLEOTIDE SEQUENCE [LARGE SCALE GENOMIC DNA]</scope>
    <source>
        <strain evidence="8 9">DSM 19570</strain>
    </source>
</reference>
<keyword evidence="9" id="KW-1185">Reference proteome</keyword>
<feature type="transmembrane region" description="Helical" evidence="6">
    <location>
        <begin position="161"/>
        <end position="180"/>
    </location>
</feature>
<feature type="transmembrane region" description="Helical" evidence="6">
    <location>
        <begin position="240"/>
        <end position="260"/>
    </location>
</feature>
<comment type="caution">
    <text evidence="8">The sequence shown here is derived from an EMBL/GenBank/DDBJ whole genome shotgun (WGS) entry which is preliminary data.</text>
</comment>
<dbReference type="Pfam" id="PF07690">
    <property type="entry name" value="MFS_1"/>
    <property type="match status" value="1"/>
</dbReference>
<feature type="transmembrane region" description="Helical" evidence="6">
    <location>
        <begin position="272"/>
        <end position="290"/>
    </location>
</feature>
<evidence type="ECO:0000256" key="5">
    <source>
        <dbReference type="ARBA" id="ARBA00023136"/>
    </source>
</evidence>
<dbReference type="Gene3D" id="1.20.1250.20">
    <property type="entry name" value="MFS general substrate transporter like domains"/>
    <property type="match status" value="1"/>
</dbReference>
<name>A0A4Q7VDT5_9BURK</name>
<evidence type="ECO:0000313" key="9">
    <source>
        <dbReference type="Proteomes" id="UP000293671"/>
    </source>
</evidence>
<evidence type="ECO:0000256" key="2">
    <source>
        <dbReference type="ARBA" id="ARBA00022475"/>
    </source>
</evidence>
<dbReference type="GO" id="GO:0022857">
    <property type="term" value="F:transmembrane transporter activity"/>
    <property type="evidence" value="ECO:0007669"/>
    <property type="project" value="InterPro"/>
</dbReference>
<evidence type="ECO:0000256" key="1">
    <source>
        <dbReference type="ARBA" id="ARBA00004651"/>
    </source>
</evidence>
<dbReference type="InterPro" id="IPR020846">
    <property type="entry name" value="MFS_dom"/>
</dbReference>
<feature type="transmembrane region" description="Helical" evidence="6">
    <location>
        <begin position="74"/>
        <end position="93"/>
    </location>
</feature>
<feature type="transmembrane region" description="Helical" evidence="6">
    <location>
        <begin position="296"/>
        <end position="313"/>
    </location>
</feature>
<proteinExistence type="predicted"/>
<feature type="domain" description="Major facilitator superfamily (MFS) profile" evidence="7">
    <location>
        <begin position="9"/>
        <end position="382"/>
    </location>
</feature>
<dbReference type="PANTHER" id="PTHR43124">
    <property type="entry name" value="PURINE EFFLUX PUMP PBUE"/>
    <property type="match status" value="1"/>
</dbReference>
<accession>A0A4Q7VDT5</accession>
<keyword evidence="2" id="KW-1003">Cell membrane</keyword>
<evidence type="ECO:0000256" key="3">
    <source>
        <dbReference type="ARBA" id="ARBA00022692"/>
    </source>
</evidence>
<feature type="transmembrane region" description="Helical" evidence="6">
    <location>
        <begin position="320"/>
        <end position="339"/>
    </location>
</feature>
<feature type="transmembrane region" description="Helical" evidence="6">
    <location>
        <begin position="359"/>
        <end position="378"/>
    </location>
</feature>
<dbReference type="PANTHER" id="PTHR43124:SF10">
    <property type="entry name" value="PURINE EFFLUX PUMP PBUE"/>
    <property type="match status" value="1"/>
</dbReference>
<feature type="transmembrane region" description="Helical" evidence="6">
    <location>
        <begin position="105"/>
        <end position="126"/>
    </location>
</feature>
<keyword evidence="3 6" id="KW-0812">Transmembrane</keyword>
<keyword evidence="4 6" id="KW-1133">Transmembrane helix</keyword>
<dbReference type="GO" id="GO:0005886">
    <property type="term" value="C:plasma membrane"/>
    <property type="evidence" value="ECO:0007669"/>
    <property type="project" value="UniProtKB-SubCell"/>
</dbReference>
<evidence type="ECO:0000256" key="4">
    <source>
        <dbReference type="ARBA" id="ARBA00022989"/>
    </source>
</evidence>
<dbReference type="CDD" id="cd17324">
    <property type="entry name" value="MFS_NepI_like"/>
    <property type="match status" value="1"/>
</dbReference>
<feature type="transmembrane region" description="Helical" evidence="6">
    <location>
        <begin position="201"/>
        <end position="228"/>
    </location>
</feature>
<dbReference type="EMBL" id="SHKP01000008">
    <property type="protein sequence ID" value="RZT93633.1"/>
    <property type="molecule type" value="Genomic_DNA"/>
</dbReference>
<keyword evidence="5 6" id="KW-0472">Membrane</keyword>
<sequence length="383" mass="39682">MSAAAVASSRWALLFGNFVIGCGLMVVAGSLNDLTRSLEVSVAVGGQLIAIAAVVMCVAAPLLAGLVSGFDRRVLLALALLWYGVGHAVSALAPNYAALVPLRAISMLAAAVFTPQAAAAMGFIAAPAERGRAITFIFLGWSVASVFGMPLHAWIGESFGWRWAFALVALLSLVGAAWVWRAMPAGIRPPALGAAAWRETLTNPVLMAVIGVTALQGAGQFTLFSYFAPYYRQVLGASPLQISLLFGWFGLFGLVGNVILSRNIDRIGPPRAVFWLMLLITTSLLLWPLATTVGTVAIVVVPWALGCFAANSAQQARLGAAAPALAPALMALNSSAIYLGQAAGAASGGLMLAGSGYSMLAAVGIAWMVAALVLSRWAQRRGT</sequence>
<dbReference type="AlphaFoldDB" id="A0A4Q7VDT5"/>
<feature type="transmembrane region" description="Helical" evidence="6">
    <location>
        <begin position="133"/>
        <end position="155"/>
    </location>
</feature>
<dbReference type="InterPro" id="IPR050189">
    <property type="entry name" value="MFS_Efflux_Transporters"/>
</dbReference>